<dbReference type="Proteomes" id="UP000216867">
    <property type="component" value="Unassembled WGS sequence"/>
</dbReference>
<sequence length="84" mass="9395">MGAVFGMFAGYYFWGPKIIGKTYNEQLAHIHFWTMFVGVNLTFFPQHFLGLAGMPRRIPDYPDAFAGWNLISSFGSIISVVATA</sequence>
<dbReference type="GO" id="GO:0009060">
    <property type="term" value="P:aerobic respiration"/>
    <property type="evidence" value="ECO:0007669"/>
    <property type="project" value="InterPro"/>
</dbReference>
<dbReference type="GO" id="GO:0020037">
    <property type="term" value="F:heme binding"/>
    <property type="evidence" value="ECO:0007669"/>
    <property type="project" value="InterPro"/>
</dbReference>
<gene>
    <name evidence="6" type="ORF">B8X04_17635</name>
</gene>
<dbReference type="Gene3D" id="1.20.210.10">
    <property type="entry name" value="Cytochrome c oxidase-like, subunit I domain"/>
    <property type="match status" value="1"/>
</dbReference>
<dbReference type="PROSITE" id="PS50855">
    <property type="entry name" value="COX1"/>
    <property type="match status" value="1"/>
</dbReference>
<dbReference type="GO" id="GO:0015990">
    <property type="term" value="P:electron transport coupled proton transport"/>
    <property type="evidence" value="ECO:0007669"/>
    <property type="project" value="TreeGrafter"/>
</dbReference>
<feature type="transmembrane region" description="Helical" evidence="4">
    <location>
        <begin position="64"/>
        <end position="82"/>
    </location>
</feature>
<evidence type="ECO:0000313" key="6">
    <source>
        <dbReference type="EMBL" id="PAK91324.1"/>
    </source>
</evidence>
<dbReference type="GO" id="GO:0004129">
    <property type="term" value="F:cytochrome-c oxidase activity"/>
    <property type="evidence" value="ECO:0007669"/>
    <property type="project" value="InterPro"/>
</dbReference>
<feature type="transmembrane region" description="Helical" evidence="4">
    <location>
        <begin position="30"/>
        <end position="52"/>
    </location>
</feature>
<proteinExistence type="predicted"/>
<keyword evidence="2" id="KW-0249">Electron transport</keyword>
<evidence type="ECO:0000256" key="1">
    <source>
        <dbReference type="ARBA" id="ARBA00022660"/>
    </source>
</evidence>
<dbReference type="EMBL" id="NCWY01000140">
    <property type="protein sequence ID" value="PAK91324.1"/>
    <property type="molecule type" value="Genomic_DNA"/>
</dbReference>
<evidence type="ECO:0000256" key="3">
    <source>
        <dbReference type="ARBA" id="ARBA00025218"/>
    </source>
</evidence>
<keyword evidence="1" id="KW-0679">Respiratory chain</keyword>
<dbReference type="AlphaFoldDB" id="A0A269Z0L1"/>
<dbReference type="Pfam" id="PF00115">
    <property type="entry name" value="COX1"/>
    <property type="match status" value="1"/>
</dbReference>
<feature type="non-terminal residue" evidence="6">
    <location>
        <position position="84"/>
    </location>
</feature>
<dbReference type="GO" id="GO:0016020">
    <property type="term" value="C:membrane"/>
    <property type="evidence" value="ECO:0007669"/>
    <property type="project" value="InterPro"/>
</dbReference>
<keyword evidence="4" id="KW-1133">Transmembrane helix</keyword>
<evidence type="ECO:0000256" key="4">
    <source>
        <dbReference type="SAM" id="Phobius"/>
    </source>
</evidence>
<accession>A0A269Z0L1</accession>
<evidence type="ECO:0000259" key="5">
    <source>
        <dbReference type="PROSITE" id="PS50855"/>
    </source>
</evidence>
<organism evidence="6 7">
    <name type="scientific">Brevibacterium casei</name>
    <dbReference type="NCBI Taxonomy" id="33889"/>
    <lineage>
        <taxon>Bacteria</taxon>
        <taxon>Bacillati</taxon>
        <taxon>Actinomycetota</taxon>
        <taxon>Actinomycetes</taxon>
        <taxon>Micrococcales</taxon>
        <taxon>Brevibacteriaceae</taxon>
        <taxon>Brevibacterium</taxon>
    </lineage>
</organism>
<keyword evidence="4" id="KW-0812">Transmembrane</keyword>
<reference evidence="6 7" key="1">
    <citation type="submission" date="2017-04" db="EMBL/GenBank/DDBJ databases">
        <title>Kefir bacterial isolates.</title>
        <authorList>
            <person name="Kim Y."/>
            <person name="Blasche S."/>
            <person name="Patil K.R."/>
        </authorList>
    </citation>
    <scope>NUCLEOTIDE SEQUENCE [LARGE SCALE GENOMIC DNA]</scope>
    <source>
        <strain evidence="6 7">OG2</strain>
    </source>
</reference>
<dbReference type="PANTHER" id="PTHR10422:SF18">
    <property type="entry name" value="CYTOCHROME C OXIDASE SUBUNIT 1"/>
    <property type="match status" value="1"/>
</dbReference>
<dbReference type="InterPro" id="IPR000883">
    <property type="entry name" value="Cyt_C_Oxase_1"/>
</dbReference>
<keyword evidence="4" id="KW-0472">Membrane</keyword>
<keyword evidence="1" id="KW-0813">Transport</keyword>
<dbReference type="PANTHER" id="PTHR10422">
    <property type="entry name" value="CYTOCHROME C OXIDASE SUBUNIT 1"/>
    <property type="match status" value="1"/>
</dbReference>
<comment type="function">
    <text evidence="3">Cytochrome c oxidase is the component of the respiratory chain that catalyzes the reduction of oxygen to water. Subunits 1-3 form the functional core of the enzyme complex. CO I is the catalytic subunit of the enzyme. Electrons originating in cytochrome c are transferred via the copper A center of subunit 2 and heme A of subunit 1 to the bimetallic center formed by heme A3 and copper B.</text>
</comment>
<protein>
    <recommendedName>
        <fullName evidence="5">Cytochrome oxidase subunit I profile domain-containing protein</fullName>
    </recommendedName>
</protein>
<dbReference type="InterPro" id="IPR023616">
    <property type="entry name" value="Cyt_c_oxase-like_su1_dom"/>
</dbReference>
<evidence type="ECO:0000256" key="2">
    <source>
        <dbReference type="ARBA" id="ARBA00022982"/>
    </source>
</evidence>
<evidence type="ECO:0000313" key="7">
    <source>
        <dbReference type="Proteomes" id="UP000216867"/>
    </source>
</evidence>
<name>A0A269Z0L1_9MICO</name>
<dbReference type="SUPFAM" id="SSF81442">
    <property type="entry name" value="Cytochrome c oxidase subunit I-like"/>
    <property type="match status" value="1"/>
</dbReference>
<dbReference type="GO" id="GO:0022904">
    <property type="term" value="P:respiratory electron transport chain"/>
    <property type="evidence" value="ECO:0007669"/>
    <property type="project" value="TreeGrafter"/>
</dbReference>
<feature type="domain" description="Cytochrome oxidase subunit I profile" evidence="5">
    <location>
        <begin position="1"/>
        <end position="84"/>
    </location>
</feature>
<dbReference type="InterPro" id="IPR036927">
    <property type="entry name" value="Cyt_c_oxase-like_su1_sf"/>
</dbReference>
<comment type="caution">
    <text evidence="6">The sequence shown here is derived from an EMBL/GenBank/DDBJ whole genome shotgun (WGS) entry which is preliminary data.</text>
</comment>